<dbReference type="Pfam" id="PF02126">
    <property type="entry name" value="PTE"/>
    <property type="match status" value="1"/>
</dbReference>
<dbReference type="PANTHER" id="PTHR10819">
    <property type="entry name" value="PHOSPHOTRIESTERASE-RELATED"/>
    <property type="match status" value="1"/>
</dbReference>
<dbReference type="PANTHER" id="PTHR10819:SF3">
    <property type="entry name" value="PHOSPHOTRIESTERASE-RELATED PROTEIN"/>
    <property type="match status" value="1"/>
</dbReference>
<dbReference type="EMBL" id="PGUY01000032">
    <property type="protein sequence ID" value="PLT29863.1"/>
    <property type="molecule type" value="Genomic_DNA"/>
</dbReference>
<comment type="cofactor">
    <cofactor evidence="3">
        <name>a divalent metal cation</name>
        <dbReference type="ChEBI" id="CHEBI:60240"/>
    </cofactor>
    <text evidence="3">Binds 2 divalent metal cations per subunit.</text>
</comment>
<proteinExistence type="inferred from homology"/>
<keyword evidence="6" id="KW-1185">Reference proteome</keyword>
<accession>A0A2N5M6E5</accession>
<feature type="binding site" evidence="3">
    <location>
        <position position="169"/>
    </location>
    <ligand>
        <name>a divalent metal cation</name>
        <dbReference type="ChEBI" id="CHEBI:60240"/>
        <label>2</label>
    </ligand>
</feature>
<evidence type="ECO:0000313" key="5">
    <source>
        <dbReference type="EMBL" id="PLT29863.1"/>
    </source>
</evidence>
<dbReference type="RefSeq" id="WP_101641923.1">
    <property type="nucleotide sequence ID" value="NZ_PGUY01000032.1"/>
</dbReference>
<dbReference type="Gene3D" id="3.20.20.140">
    <property type="entry name" value="Metal-dependent hydrolases"/>
    <property type="match status" value="1"/>
</dbReference>
<dbReference type="GO" id="GO:0008270">
    <property type="term" value="F:zinc ion binding"/>
    <property type="evidence" value="ECO:0007669"/>
    <property type="project" value="InterPro"/>
</dbReference>
<feature type="binding site" evidence="3">
    <location>
        <position position="136"/>
    </location>
    <ligand>
        <name>a divalent metal cation</name>
        <dbReference type="ChEBI" id="CHEBI:60240"/>
        <label>1</label>
    </ligand>
</feature>
<keyword evidence="1 3" id="KW-0479">Metal-binding</keyword>
<evidence type="ECO:0000256" key="2">
    <source>
        <dbReference type="ARBA" id="ARBA00022801"/>
    </source>
</evidence>
<name>A0A2N5M6E5_9BACI</name>
<dbReference type="PIRSF" id="PIRSF016839">
    <property type="entry name" value="PhP"/>
    <property type="match status" value="1"/>
</dbReference>
<comment type="caution">
    <text evidence="5">The sequence shown here is derived from an EMBL/GenBank/DDBJ whole genome shotgun (WGS) entry which is preliminary data.</text>
</comment>
<dbReference type="SUPFAM" id="SSF51556">
    <property type="entry name" value="Metallo-dependent hydrolases"/>
    <property type="match status" value="1"/>
</dbReference>
<dbReference type="Proteomes" id="UP000234748">
    <property type="component" value="Unassembled WGS sequence"/>
</dbReference>
<dbReference type="OrthoDB" id="105927at2"/>
<feature type="binding site" evidence="3">
    <location>
        <position position="21"/>
    </location>
    <ligand>
        <name>a divalent metal cation</name>
        <dbReference type="ChEBI" id="CHEBI:60240"/>
        <label>1</label>
    </ligand>
</feature>
<dbReference type="InterPro" id="IPR001559">
    <property type="entry name" value="Phosphotriesterase"/>
</dbReference>
<reference evidence="5 6" key="1">
    <citation type="submission" date="2017-11" db="EMBL/GenBank/DDBJ databases">
        <title>Comparitive Functional Genomics of Dry Heat Resistant strains isolated from the Viking Spacecraft.</title>
        <authorList>
            <person name="Seuylemezian A."/>
            <person name="Cooper K."/>
            <person name="Vaishampayan P."/>
        </authorList>
    </citation>
    <scope>NUCLEOTIDE SEQUENCE [LARGE SCALE GENOMIC DNA]</scope>
    <source>
        <strain evidence="5 6">V1-29</strain>
    </source>
</reference>
<feature type="binding site" evidence="3">
    <location>
        <position position="197"/>
    </location>
    <ligand>
        <name>a divalent metal cation</name>
        <dbReference type="ChEBI" id="CHEBI:60240"/>
        <label>2</label>
    </ligand>
</feature>
<dbReference type="GO" id="GO:0016787">
    <property type="term" value="F:hydrolase activity"/>
    <property type="evidence" value="ECO:0007669"/>
    <property type="project" value="UniProtKB-KW"/>
</dbReference>
<keyword evidence="2" id="KW-0378">Hydrolase</keyword>
<organism evidence="5 6">
    <name type="scientific">Peribacillus deserti</name>
    <dbReference type="NCBI Taxonomy" id="673318"/>
    <lineage>
        <taxon>Bacteria</taxon>
        <taxon>Bacillati</taxon>
        <taxon>Bacillota</taxon>
        <taxon>Bacilli</taxon>
        <taxon>Bacillales</taxon>
        <taxon>Bacillaceae</taxon>
        <taxon>Peribacillus</taxon>
    </lineage>
</organism>
<dbReference type="AlphaFoldDB" id="A0A2N5M6E5"/>
<protein>
    <submittedName>
        <fullName evidence="5">Phosphotriesterase-related protein</fullName>
    </submittedName>
</protein>
<evidence type="ECO:0000256" key="1">
    <source>
        <dbReference type="ARBA" id="ARBA00022723"/>
    </source>
</evidence>
<sequence>MNIQTVTGKLSPEVMLKTMIHEHLVFDLSGVRKEKDKDSMLENDSSLDQEIEMLKNSGCNTIVEVSNIGMGRDAGALYDIANKHDLVVIASTGFYKESVYPAFVFEKSAEELADIMIRDICEGMDGTDIKAGLIAEIGSSLNEITKTEEKVFKAAIMAHNRTGAPISTHCEIGTMGKEQLALFQKDNVVMKSVSFGHQDLNEDMEEQLLLLQSGAYIQFDTIGKNSYREDSAKVKNLLVLLDKGYENQIMLSCDITRKSHLKQNGGHGYNHLFENFIPALMESGVSNEIIDKMLVQNPREFLAFK</sequence>
<evidence type="ECO:0000256" key="3">
    <source>
        <dbReference type="PIRSR" id="PIRSR601559-52"/>
    </source>
</evidence>
<feature type="binding site" evidence="3">
    <location>
        <position position="254"/>
    </location>
    <ligand>
        <name>a divalent metal cation</name>
        <dbReference type="ChEBI" id="CHEBI:60240"/>
        <label>1</label>
    </ligand>
</feature>
<gene>
    <name evidence="5" type="ORF">CUU66_10690</name>
</gene>
<dbReference type="PROSITE" id="PS51347">
    <property type="entry name" value="PHOSPHOTRIESTERASE_2"/>
    <property type="match status" value="1"/>
</dbReference>
<feature type="binding site" evidence="3">
    <location>
        <position position="23"/>
    </location>
    <ligand>
        <name>a divalent metal cation</name>
        <dbReference type="ChEBI" id="CHEBI:60240"/>
        <label>1</label>
    </ligand>
</feature>
<evidence type="ECO:0000313" key="6">
    <source>
        <dbReference type="Proteomes" id="UP000234748"/>
    </source>
</evidence>
<evidence type="ECO:0000256" key="4">
    <source>
        <dbReference type="PROSITE-ProRule" id="PRU00679"/>
    </source>
</evidence>
<dbReference type="InterPro" id="IPR032466">
    <property type="entry name" value="Metal_Hydrolase"/>
</dbReference>
<feature type="binding site" evidence="3">
    <location>
        <position position="136"/>
    </location>
    <ligand>
        <name>a divalent metal cation</name>
        <dbReference type="ChEBI" id="CHEBI:60240"/>
        <label>2</label>
    </ligand>
</feature>
<comment type="similarity">
    <text evidence="4">Belongs to the metallo-dependent hydrolases superfamily. Phosphotriesterase family.</text>
</comment>
<comment type="caution">
    <text evidence="4">Lacks conserved residue(s) required for the propagation of feature annotation.</text>
</comment>